<evidence type="ECO:0000256" key="7">
    <source>
        <dbReference type="ARBA" id="ARBA00022884"/>
    </source>
</evidence>
<dbReference type="GO" id="GO:0005737">
    <property type="term" value="C:cytoplasm"/>
    <property type="evidence" value="ECO:0007669"/>
    <property type="project" value="UniProtKB-SubCell"/>
</dbReference>
<evidence type="ECO:0000313" key="14">
    <source>
        <dbReference type="Proteomes" id="UP000271974"/>
    </source>
</evidence>
<evidence type="ECO:0000256" key="1">
    <source>
        <dbReference type="ARBA" id="ARBA00004123"/>
    </source>
</evidence>
<dbReference type="GO" id="GO:0006408">
    <property type="term" value="P:snRNA export from nucleus"/>
    <property type="evidence" value="ECO:0007669"/>
    <property type="project" value="InterPro"/>
</dbReference>
<keyword evidence="14" id="KW-1185">Reference proteome</keyword>
<feature type="compositionally biased region" description="Polar residues" evidence="11">
    <location>
        <begin position="82"/>
        <end position="95"/>
    </location>
</feature>
<evidence type="ECO:0000256" key="11">
    <source>
        <dbReference type="SAM" id="MobiDB-lite"/>
    </source>
</evidence>
<reference evidence="13 14" key="1">
    <citation type="submission" date="2019-01" db="EMBL/GenBank/DDBJ databases">
        <title>A draft genome assembly of the solar-powered sea slug Elysia chlorotica.</title>
        <authorList>
            <person name="Cai H."/>
            <person name="Li Q."/>
            <person name="Fang X."/>
            <person name="Li J."/>
            <person name="Curtis N.E."/>
            <person name="Altenburger A."/>
            <person name="Shibata T."/>
            <person name="Feng M."/>
            <person name="Maeda T."/>
            <person name="Schwartz J.A."/>
            <person name="Shigenobu S."/>
            <person name="Lundholm N."/>
            <person name="Nishiyama T."/>
            <person name="Yang H."/>
            <person name="Hasebe M."/>
            <person name="Li S."/>
            <person name="Pierce S.K."/>
            <person name="Wang J."/>
        </authorList>
    </citation>
    <scope>NUCLEOTIDE SEQUENCE [LARGE SCALE GENOMIC DNA]</scope>
    <source>
        <strain evidence="13">EC2010</strain>
        <tissue evidence="13">Whole organism of an adult</tissue>
    </source>
</reference>
<evidence type="ECO:0000256" key="4">
    <source>
        <dbReference type="ARBA" id="ARBA00016856"/>
    </source>
</evidence>
<evidence type="ECO:0000313" key="13">
    <source>
        <dbReference type="EMBL" id="RUS70133.1"/>
    </source>
</evidence>
<keyword evidence="6" id="KW-0963">Cytoplasm</keyword>
<dbReference type="GO" id="GO:0005634">
    <property type="term" value="C:nucleus"/>
    <property type="evidence" value="ECO:0007669"/>
    <property type="project" value="UniProtKB-SubCell"/>
</dbReference>
<protein>
    <recommendedName>
        <fullName evidence="4">Phosphorylated adapter RNA export protein</fullName>
    </recommendedName>
    <alternativeName>
        <fullName evidence="10">RNA U small nuclear RNA export adapter protein</fullName>
    </alternativeName>
</protein>
<dbReference type="PANTHER" id="PTHR13135:SF0">
    <property type="entry name" value="PHOSPHORYLATED ADAPTER RNA EXPORT PROTEIN"/>
    <property type="match status" value="1"/>
</dbReference>
<dbReference type="Proteomes" id="UP000271974">
    <property type="component" value="Unassembled WGS sequence"/>
</dbReference>
<feature type="region of interest" description="Disordered" evidence="11">
    <location>
        <begin position="318"/>
        <end position="351"/>
    </location>
</feature>
<evidence type="ECO:0000256" key="3">
    <source>
        <dbReference type="ARBA" id="ARBA00006094"/>
    </source>
</evidence>
<feature type="compositionally biased region" description="Basic residues" evidence="11">
    <location>
        <begin position="321"/>
        <end position="337"/>
    </location>
</feature>
<evidence type="ECO:0000259" key="12">
    <source>
        <dbReference type="Pfam" id="PF10258"/>
    </source>
</evidence>
<sequence length="463" mass="51974">MATSGDNRIDEIEDGECSDSDTEVPDASGEHLPQRKQPSDSRIPESRSYRHSTQIPQIVINSDESSNDSLEEYPSLHKRSKNIFQTSNQDQSSPFVNPLLSNAASHKHFESGRKRKNNIWSSVISEQVLSNNVKSFGMENPSVRMDERDVESYDFTKAKEDERPDLEIDPCEDASKDDIFGGVVDLEKEVRRHENRKRKRNAKERIGRRTYDKHKLRKLGVTENDGNSAVIQAIADGLSEPKVDLITRIVESIGKAQAIQLYYMTEDVEDAGGMMIRNGSRRRTPGGVYIELLKTDGSIPQDVINGIFEKEDMEWKTQLKEKRKMKKAARKKHRQPKSRQMDLDRPESPPQAEDLEVFNVLGSTNDLDACDFPERPATPEPKDDSSDGQAEDDEDEEDDEDDDISVAIAKAKAAILKKQRELAKKAVCDDSKMSEDGPEKSPGTNFSEEIVGDGDGDGAMATE</sequence>
<evidence type="ECO:0000256" key="6">
    <source>
        <dbReference type="ARBA" id="ARBA00022490"/>
    </source>
</evidence>
<dbReference type="GO" id="GO:0003723">
    <property type="term" value="F:RNA binding"/>
    <property type="evidence" value="ECO:0007669"/>
    <property type="project" value="UniProtKB-KW"/>
</dbReference>
<feature type="domain" description="Phosphorylated adapter RNA export protein RNA-binding" evidence="12">
    <location>
        <begin position="231"/>
        <end position="311"/>
    </location>
</feature>
<dbReference type="AlphaFoldDB" id="A0A3S0Z3Y0"/>
<keyword evidence="9" id="KW-0539">Nucleus</keyword>
<dbReference type="InterPro" id="IPR039047">
    <property type="entry name" value="PHAX"/>
</dbReference>
<feature type="region of interest" description="Disordered" evidence="11">
    <location>
        <begin position="365"/>
        <end position="406"/>
    </location>
</feature>
<comment type="caution">
    <text evidence="13">The sequence shown here is derived from an EMBL/GenBank/DDBJ whole genome shotgun (WGS) entry which is preliminary data.</text>
</comment>
<name>A0A3S0Z3Y0_ELYCH</name>
<feature type="region of interest" description="Disordered" evidence="11">
    <location>
        <begin position="419"/>
        <end position="463"/>
    </location>
</feature>
<dbReference type="PANTHER" id="PTHR13135">
    <property type="entry name" value="CYTOSOLIC RESINIFERATOXIN BINDING PROTEIN RBP-26"/>
    <property type="match status" value="1"/>
</dbReference>
<evidence type="ECO:0000256" key="5">
    <source>
        <dbReference type="ARBA" id="ARBA00022448"/>
    </source>
</evidence>
<comment type="similarity">
    <text evidence="3">Belongs to the PHAX family.</text>
</comment>
<feature type="compositionally biased region" description="Polar residues" evidence="11">
    <location>
        <begin position="51"/>
        <end position="60"/>
    </location>
</feature>
<feature type="region of interest" description="Disordered" evidence="11">
    <location>
        <begin position="1"/>
        <end position="95"/>
    </location>
</feature>
<dbReference type="Gene3D" id="1.10.10.1440">
    <property type="entry name" value="PHAX RNA-binding domain"/>
    <property type="match status" value="1"/>
</dbReference>
<keyword evidence="8" id="KW-0653">Protein transport</keyword>
<evidence type="ECO:0000256" key="8">
    <source>
        <dbReference type="ARBA" id="ARBA00022927"/>
    </source>
</evidence>
<dbReference type="EMBL" id="RQTK01001483">
    <property type="protein sequence ID" value="RUS70133.1"/>
    <property type="molecule type" value="Genomic_DNA"/>
</dbReference>
<dbReference type="STRING" id="188477.A0A3S0Z3Y0"/>
<comment type="subcellular location">
    <subcellularLocation>
        <location evidence="2">Cytoplasm</location>
    </subcellularLocation>
    <subcellularLocation>
        <location evidence="1">Nucleus</location>
    </subcellularLocation>
</comment>
<proteinExistence type="inferred from homology"/>
<feature type="compositionally biased region" description="Acidic residues" evidence="11">
    <location>
        <begin position="389"/>
        <end position="404"/>
    </location>
</feature>
<feature type="compositionally biased region" description="Basic and acidic residues" evidence="11">
    <location>
        <begin position="419"/>
        <end position="439"/>
    </location>
</feature>
<accession>A0A3S0Z3Y0</accession>
<dbReference type="InterPro" id="IPR038092">
    <property type="entry name" value="PHAX_RNA-binding_sf"/>
</dbReference>
<dbReference type="Pfam" id="PF10258">
    <property type="entry name" value="PHAX_RNA-bd"/>
    <property type="match status" value="1"/>
</dbReference>
<feature type="compositionally biased region" description="Basic and acidic residues" evidence="11">
    <location>
        <begin position="28"/>
        <end position="48"/>
    </location>
</feature>
<gene>
    <name evidence="13" type="ORF">EGW08_022104</name>
</gene>
<organism evidence="13 14">
    <name type="scientific">Elysia chlorotica</name>
    <name type="common">Eastern emerald elysia</name>
    <name type="synonym">Sea slug</name>
    <dbReference type="NCBI Taxonomy" id="188477"/>
    <lineage>
        <taxon>Eukaryota</taxon>
        <taxon>Metazoa</taxon>
        <taxon>Spiralia</taxon>
        <taxon>Lophotrochozoa</taxon>
        <taxon>Mollusca</taxon>
        <taxon>Gastropoda</taxon>
        <taxon>Heterobranchia</taxon>
        <taxon>Euthyneura</taxon>
        <taxon>Panpulmonata</taxon>
        <taxon>Sacoglossa</taxon>
        <taxon>Placobranchoidea</taxon>
        <taxon>Plakobranchidae</taxon>
        <taxon>Elysia</taxon>
    </lineage>
</organism>
<keyword evidence="7" id="KW-0694">RNA-binding</keyword>
<dbReference type="InterPro" id="IPR019385">
    <property type="entry name" value="PHAX_RNA-binding_domain"/>
</dbReference>
<keyword evidence="5" id="KW-0813">Transport</keyword>
<evidence type="ECO:0000256" key="10">
    <source>
        <dbReference type="ARBA" id="ARBA00030834"/>
    </source>
</evidence>
<feature type="compositionally biased region" description="Acidic residues" evidence="11">
    <location>
        <begin position="11"/>
        <end position="24"/>
    </location>
</feature>
<evidence type="ECO:0000256" key="2">
    <source>
        <dbReference type="ARBA" id="ARBA00004496"/>
    </source>
</evidence>
<dbReference type="FunFam" id="1.10.10.1440:FF:000001">
    <property type="entry name" value="phosphorylated adapter RNA export protein-like"/>
    <property type="match status" value="1"/>
</dbReference>
<evidence type="ECO:0000256" key="9">
    <source>
        <dbReference type="ARBA" id="ARBA00023242"/>
    </source>
</evidence>
<dbReference type="OrthoDB" id="20573at2759"/>
<dbReference type="GO" id="GO:0015031">
    <property type="term" value="P:protein transport"/>
    <property type="evidence" value="ECO:0007669"/>
    <property type="project" value="UniProtKB-KW"/>
</dbReference>